<protein>
    <submittedName>
        <fullName evidence="7">L-fucose:H+ symporter permease</fullName>
    </submittedName>
</protein>
<comment type="subcellular location">
    <subcellularLocation>
        <location evidence="1">Cell inner membrane</location>
        <topology evidence="1">Multi-pass membrane protein</topology>
    </subcellularLocation>
</comment>
<evidence type="ECO:0000256" key="5">
    <source>
        <dbReference type="ARBA" id="ARBA00023136"/>
    </source>
</evidence>
<comment type="caution">
    <text evidence="7">The sequence shown here is derived from an EMBL/GenBank/DDBJ whole genome shotgun (WGS) entry which is preliminary data.</text>
</comment>
<dbReference type="PANTHER" id="PTHR43702:SF11">
    <property type="entry name" value="L-FUCOSE-PROTON SYMPORTER"/>
    <property type="match status" value="1"/>
</dbReference>
<keyword evidence="5 6" id="KW-0472">Membrane</keyword>
<feature type="transmembrane region" description="Helical" evidence="6">
    <location>
        <begin position="404"/>
        <end position="423"/>
    </location>
</feature>
<evidence type="ECO:0000256" key="6">
    <source>
        <dbReference type="SAM" id="Phobius"/>
    </source>
</evidence>
<feature type="transmembrane region" description="Helical" evidence="6">
    <location>
        <begin position="346"/>
        <end position="364"/>
    </location>
</feature>
<keyword evidence="4 6" id="KW-1133">Transmembrane helix</keyword>
<evidence type="ECO:0000256" key="3">
    <source>
        <dbReference type="ARBA" id="ARBA00022692"/>
    </source>
</evidence>
<evidence type="ECO:0000256" key="4">
    <source>
        <dbReference type="ARBA" id="ARBA00022989"/>
    </source>
</evidence>
<feature type="transmembrane region" description="Helical" evidence="6">
    <location>
        <begin position="370"/>
        <end position="392"/>
    </location>
</feature>
<proteinExistence type="predicted"/>
<sequence>MSLEKTTVIADENHVQELIGISPLDTTEKKHSTVKKIAVVSKEYALQFVIITTLFALWGIANDLTTPMVSTFKKVMPELSNMQASLVQFAFYFGYFFMALPAALFIRKYSYKSGIILGLLLYATGAFLFYPAAHYQSYTFFLFSLWIITCGLAFLETTSNPLILFLGHKKTATQRLNFAQAFNPVGAITGLVMAQFLVIKEIKSDDYSPEAFKALTSTELAAIRENDLGVISIPYIGLGLFVLAILIVICFTKMPKTPHEDKMSISESFKKLFANKNYKYGVVAQAFYVGAQIMCWTFIFQYVDNINKTFGLELTATYYNIAAMLLFLLGRWIGTAIMKNTNPSKILMVFGIGGVICAAGAIVLQGMPGLISLICISVFMSIMFPTIYGIALKDMGDEAKIGSAGLVMAIVGGALMPVLQGSILDWGGSGFSDIKLFGFIPEVNFSFILPLICLAVVAWYGKTTYKTAK</sequence>
<keyword evidence="3 6" id="KW-0812">Transmembrane</keyword>
<keyword evidence="8" id="KW-1185">Reference proteome</keyword>
<dbReference type="Pfam" id="PF07690">
    <property type="entry name" value="MFS_1"/>
    <property type="match status" value="1"/>
</dbReference>
<gene>
    <name evidence="7" type="ORF">B6A10_08625</name>
</gene>
<accession>A0ABR7UT93</accession>
<dbReference type="InterPro" id="IPR005275">
    <property type="entry name" value="Lfuc_symporter_FucP"/>
</dbReference>
<organism evidence="7 8">
    <name type="scientific">Flavobacterium pokkalii</name>
    <dbReference type="NCBI Taxonomy" id="1940408"/>
    <lineage>
        <taxon>Bacteria</taxon>
        <taxon>Pseudomonadati</taxon>
        <taxon>Bacteroidota</taxon>
        <taxon>Flavobacteriia</taxon>
        <taxon>Flavobacteriales</taxon>
        <taxon>Flavobacteriaceae</taxon>
        <taxon>Flavobacterium</taxon>
    </lineage>
</organism>
<dbReference type="InterPro" id="IPR011701">
    <property type="entry name" value="MFS"/>
</dbReference>
<evidence type="ECO:0000256" key="2">
    <source>
        <dbReference type="ARBA" id="ARBA00022475"/>
    </source>
</evidence>
<feature type="transmembrane region" description="Helical" evidence="6">
    <location>
        <begin position="176"/>
        <end position="199"/>
    </location>
</feature>
<keyword evidence="2" id="KW-1003">Cell membrane</keyword>
<evidence type="ECO:0000313" key="8">
    <source>
        <dbReference type="Proteomes" id="UP000661715"/>
    </source>
</evidence>
<dbReference type="EMBL" id="NASZ01000011">
    <property type="protein sequence ID" value="MBD0725243.1"/>
    <property type="molecule type" value="Genomic_DNA"/>
</dbReference>
<feature type="transmembrane region" description="Helical" evidence="6">
    <location>
        <begin position="44"/>
        <end position="61"/>
    </location>
</feature>
<feature type="transmembrane region" description="Helical" evidence="6">
    <location>
        <begin position="86"/>
        <end position="106"/>
    </location>
</feature>
<dbReference type="NCBIfam" id="TIGR00885">
    <property type="entry name" value="fucP"/>
    <property type="match status" value="1"/>
</dbReference>
<feature type="transmembrane region" description="Helical" evidence="6">
    <location>
        <begin position="233"/>
        <end position="252"/>
    </location>
</feature>
<feature type="transmembrane region" description="Helical" evidence="6">
    <location>
        <begin position="315"/>
        <end position="334"/>
    </location>
</feature>
<feature type="transmembrane region" description="Helical" evidence="6">
    <location>
        <begin position="443"/>
        <end position="461"/>
    </location>
</feature>
<reference evidence="7 8" key="1">
    <citation type="journal article" date="2020" name="Microbiol. Res.">
        <title>Flavobacterium pokkalii sp. nov., a novel plant growth promoting native rhizobacteria isolated from pokkali rice grown in coastal saline affected agricultural regions of southern India, Kerala.</title>
        <authorList>
            <person name="Menon R.R."/>
            <person name="Kumari S."/>
            <person name="Viver T."/>
            <person name="Rameshkumar N."/>
        </authorList>
    </citation>
    <scope>NUCLEOTIDE SEQUENCE [LARGE SCALE GENOMIC DNA]</scope>
    <source>
        <strain evidence="7 8">L1I52</strain>
    </source>
</reference>
<dbReference type="InterPro" id="IPR036259">
    <property type="entry name" value="MFS_trans_sf"/>
</dbReference>
<evidence type="ECO:0000256" key="1">
    <source>
        <dbReference type="ARBA" id="ARBA00004429"/>
    </source>
</evidence>
<feature type="transmembrane region" description="Helical" evidence="6">
    <location>
        <begin position="113"/>
        <end position="132"/>
    </location>
</feature>
<feature type="transmembrane region" description="Helical" evidence="6">
    <location>
        <begin position="280"/>
        <end position="303"/>
    </location>
</feature>
<dbReference type="Proteomes" id="UP000661715">
    <property type="component" value="Unassembled WGS sequence"/>
</dbReference>
<dbReference type="Gene3D" id="1.20.1250.20">
    <property type="entry name" value="MFS general substrate transporter like domains"/>
    <property type="match status" value="2"/>
</dbReference>
<dbReference type="SUPFAM" id="SSF103473">
    <property type="entry name" value="MFS general substrate transporter"/>
    <property type="match status" value="1"/>
</dbReference>
<evidence type="ECO:0000313" key="7">
    <source>
        <dbReference type="EMBL" id="MBD0725243.1"/>
    </source>
</evidence>
<name>A0ABR7UT93_9FLAO</name>
<dbReference type="CDD" id="cd17394">
    <property type="entry name" value="MFS_FucP_like"/>
    <property type="match status" value="1"/>
</dbReference>
<dbReference type="PANTHER" id="PTHR43702">
    <property type="entry name" value="L-FUCOSE-PROTON SYMPORTER"/>
    <property type="match status" value="1"/>
</dbReference>
<dbReference type="InterPro" id="IPR050375">
    <property type="entry name" value="MFS_TsgA-like"/>
</dbReference>